<proteinExistence type="predicted"/>
<dbReference type="EMBL" id="BAAFGZ010000067">
    <property type="protein sequence ID" value="GAB0134099.1"/>
    <property type="molecule type" value="Genomic_DNA"/>
</dbReference>
<protein>
    <submittedName>
        <fullName evidence="2">Uncharacterized protein</fullName>
    </submittedName>
</protein>
<feature type="region of interest" description="Disordered" evidence="1">
    <location>
        <begin position="1"/>
        <end position="20"/>
    </location>
</feature>
<sequence length="186" mass="21647">MEGDTRSNMEAESPEPPLDKRPDIKCFAHLTITDATTLKKLLYEANLDGGIFFTYRVTGTAVDGLLRMTLPDLDFERVDVWCHVWDIEFRLAAFVEWAKLRKVVLGLLRERLSVTTDGLEMARVQALTERMWEEISAIYREIAARIGFLTAEQLVYFKEIWWRLDIWWMERTGVETDRVWAAGSVI</sequence>
<keyword evidence="3" id="KW-1185">Reference proteome</keyword>
<gene>
    <name evidence="2" type="primary">g2484</name>
    <name evidence="2" type="ORF">EsDP_00002484</name>
</gene>
<comment type="caution">
    <text evidence="2">The sequence shown here is derived from an EMBL/GenBank/DDBJ whole genome shotgun (WGS) entry which is preliminary data.</text>
</comment>
<accession>A0ABQ0CKX3</accession>
<dbReference type="Proteomes" id="UP001562357">
    <property type="component" value="Unassembled WGS sequence"/>
</dbReference>
<evidence type="ECO:0000313" key="3">
    <source>
        <dbReference type="Proteomes" id="UP001562357"/>
    </source>
</evidence>
<organism evidence="2 3">
    <name type="scientific">Epichloe bromicola</name>
    <dbReference type="NCBI Taxonomy" id="79588"/>
    <lineage>
        <taxon>Eukaryota</taxon>
        <taxon>Fungi</taxon>
        <taxon>Dikarya</taxon>
        <taxon>Ascomycota</taxon>
        <taxon>Pezizomycotina</taxon>
        <taxon>Sordariomycetes</taxon>
        <taxon>Hypocreomycetidae</taxon>
        <taxon>Hypocreales</taxon>
        <taxon>Clavicipitaceae</taxon>
        <taxon>Epichloe</taxon>
    </lineage>
</organism>
<name>A0ABQ0CKX3_9HYPO</name>
<reference evidence="3" key="1">
    <citation type="submission" date="2024-06" db="EMBL/GenBank/DDBJ databases">
        <title>Draft Genome Sequences of Epichloe bromicola Strains Isolated from Elymus ciliaris.</title>
        <authorList>
            <consortium name="Epichloe bromicola genome sequencing consortium"/>
            <person name="Miura A."/>
            <person name="Imano S."/>
            <person name="Ashida A."/>
            <person name="Sato I."/>
            <person name="Chiba S."/>
            <person name="Tanaka A."/>
            <person name="Camagna M."/>
            <person name="Takemoto D."/>
        </authorList>
    </citation>
    <scope>NUCLEOTIDE SEQUENCE [LARGE SCALE GENOMIC DNA]</scope>
    <source>
        <strain evidence="3">DP</strain>
    </source>
</reference>
<evidence type="ECO:0000256" key="1">
    <source>
        <dbReference type="SAM" id="MobiDB-lite"/>
    </source>
</evidence>
<evidence type="ECO:0000313" key="2">
    <source>
        <dbReference type="EMBL" id="GAB0134099.1"/>
    </source>
</evidence>